<evidence type="ECO:0000313" key="1">
    <source>
        <dbReference type="EMBL" id="KAL2479420.1"/>
    </source>
</evidence>
<dbReference type="Proteomes" id="UP001604336">
    <property type="component" value="Unassembled WGS sequence"/>
</dbReference>
<dbReference type="EMBL" id="JBFOLK010000010">
    <property type="protein sequence ID" value="KAL2479420.1"/>
    <property type="molecule type" value="Genomic_DNA"/>
</dbReference>
<proteinExistence type="predicted"/>
<dbReference type="AlphaFoldDB" id="A0ABD1QT84"/>
<gene>
    <name evidence="1" type="ORF">Adt_32386</name>
</gene>
<accession>A0ABD1QT84</accession>
<name>A0ABD1QT84_9LAMI</name>
<keyword evidence="2" id="KW-1185">Reference proteome</keyword>
<evidence type="ECO:0000313" key="2">
    <source>
        <dbReference type="Proteomes" id="UP001604336"/>
    </source>
</evidence>
<sequence length="138" mass="15875">MYEELDIHCVIESDSGDGSNSSSDSSDEDRLVNLERDTLTWLRYCRMVGSLVRQYIESSRARIRCFLNVRNGRVFMIAVLEEDPNIAFCQVDMAFETVEEVVDVAKIDLPDEQEEIAATTFAPHVRNTEWDQLRDHIA</sequence>
<protein>
    <submittedName>
        <fullName evidence="1">Uncharacterized protein</fullName>
    </submittedName>
</protein>
<comment type="caution">
    <text evidence="1">The sequence shown here is derived from an EMBL/GenBank/DDBJ whole genome shotgun (WGS) entry which is preliminary data.</text>
</comment>
<organism evidence="1 2">
    <name type="scientific">Abeliophyllum distichum</name>
    <dbReference type="NCBI Taxonomy" id="126358"/>
    <lineage>
        <taxon>Eukaryota</taxon>
        <taxon>Viridiplantae</taxon>
        <taxon>Streptophyta</taxon>
        <taxon>Embryophyta</taxon>
        <taxon>Tracheophyta</taxon>
        <taxon>Spermatophyta</taxon>
        <taxon>Magnoliopsida</taxon>
        <taxon>eudicotyledons</taxon>
        <taxon>Gunneridae</taxon>
        <taxon>Pentapetalae</taxon>
        <taxon>asterids</taxon>
        <taxon>lamiids</taxon>
        <taxon>Lamiales</taxon>
        <taxon>Oleaceae</taxon>
        <taxon>Forsythieae</taxon>
        <taxon>Abeliophyllum</taxon>
    </lineage>
</organism>
<reference evidence="2" key="1">
    <citation type="submission" date="2024-07" db="EMBL/GenBank/DDBJ databases">
        <title>Two chromosome-level genome assemblies of Korean endemic species Abeliophyllum distichum and Forsythia ovata (Oleaceae).</title>
        <authorList>
            <person name="Jang H."/>
        </authorList>
    </citation>
    <scope>NUCLEOTIDE SEQUENCE [LARGE SCALE GENOMIC DNA]</scope>
</reference>